<dbReference type="EMBL" id="BGZK01000241">
    <property type="protein sequence ID" value="GBP31091.1"/>
    <property type="molecule type" value="Genomic_DNA"/>
</dbReference>
<feature type="compositionally biased region" description="Basic and acidic residues" evidence="6">
    <location>
        <begin position="26"/>
        <end position="35"/>
    </location>
</feature>
<dbReference type="GO" id="GO:0005741">
    <property type="term" value="C:mitochondrial outer membrane"/>
    <property type="evidence" value="ECO:0007669"/>
    <property type="project" value="InterPro"/>
</dbReference>
<keyword evidence="2" id="KW-0479">Metal-binding</keyword>
<organism evidence="8 9">
    <name type="scientific">Eumeta variegata</name>
    <name type="common">Bagworm moth</name>
    <name type="synonym">Eumeta japonica</name>
    <dbReference type="NCBI Taxonomy" id="151549"/>
    <lineage>
        <taxon>Eukaryota</taxon>
        <taxon>Metazoa</taxon>
        <taxon>Ecdysozoa</taxon>
        <taxon>Arthropoda</taxon>
        <taxon>Hexapoda</taxon>
        <taxon>Insecta</taxon>
        <taxon>Pterygota</taxon>
        <taxon>Neoptera</taxon>
        <taxon>Endopterygota</taxon>
        <taxon>Lepidoptera</taxon>
        <taxon>Glossata</taxon>
        <taxon>Ditrysia</taxon>
        <taxon>Tineoidea</taxon>
        <taxon>Psychidae</taxon>
        <taxon>Oiketicinae</taxon>
        <taxon>Eumeta</taxon>
    </lineage>
</organism>
<evidence type="ECO:0000256" key="5">
    <source>
        <dbReference type="ARBA" id="ARBA00023242"/>
    </source>
</evidence>
<dbReference type="InterPro" id="IPR027246">
    <property type="entry name" value="Porin_Euk/Tom40"/>
</dbReference>
<comment type="subcellular location">
    <subcellularLocation>
        <location evidence="1">Nucleus</location>
    </subcellularLocation>
</comment>
<dbReference type="PANTHER" id="PTHR46481:SF10">
    <property type="entry name" value="ZINC FINGER BED DOMAIN-CONTAINING PROTEIN 39"/>
    <property type="match status" value="1"/>
</dbReference>
<evidence type="ECO:0000256" key="2">
    <source>
        <dbReference type="ARBA" id="ARBA00022723"/>
    </source>
</evidence>
<dbReference type="GO" id="GO:0046983">
    <property type="term" value="F:protein dimerization activity"/>
    <property type="evidence" value="ECO:0007669"/>
    <property type="project" value="InterPro"/>
</dbReference>
<keyword evidence="8" id="KW-0675">Receptor</keyword>
<keyword evidence="5" id="KW-0539">Nucleus</keyword>
<dbReference type="Pfam" id="PF01459">
    <property type="entry name" value="Porin_3"/>
    <property type="match status" value="1"/>
</dbReference>
<name>A0A4C1UX67_EUMVA</name>
<dbReference type="GO" id="GO:0055085">
    <property type="term" value="P:transmembrane transport"/>
    <property type="evidence" value="ECO:0007669"/>
    <property type="project" value="InterPro"/>
</dbReference>
<dbReference type="SUPFAM" id="SSF53098">
    <property type="entry name" value="Ribonuclease H-like"/>
    <property type="match status" value="1"/>
</dbReference>
<dbReference type="AlphaFoldDB" id="A0A4C1UX67"/>
<keyword evidence="4" id="KW-0862">Zinc</keyword>
<dbReference type="Pfam" id="PF05699">
    <property type="entry name" value="Dimer_Tnp_hAT"/>
    <property type="match status" value="1"/>
</dbReference>
<evidence type="ECO:0000256" key="4">
    <source>
        <dbReference type="ARBA" id="ARBA00022833"/>
    </source>
</evidence>
<evidence type="ECO:0000256" key="3">
    <source>
        <dbReference type="ARBA" id="ARBA00022771"/>
    </source>
</evidence>
<dbReference type="InterPro" id="IPR052035">
    <property type="entry name" value="ZnF_BED_domain_contain"/>
</dbReference>
<dbReference type="PANTHER" id="PTHR46481">
    <property type="entry name" value="ZINC FINGER BED DOMAIN-CONTAINING PROTEIN 4"/>
    <property type="match status" value="1"/>
</dbReference>
<evidence type="ECO:0000313" key="9">
    <source>
        <dbReference type="Proteomes" id="UP000299102"/>
    </source>
</evidence>
<comment type="caution">
    <text evidence="8">The sequence shown here is derived from an EMBL/GenBank/DDBJ whole genome shotgun (WGS) entry which is preliminary data.</text>
</comment>
<reference evidence="8 9" key="1">
    <citation type="journal article" date="2019" name="Commun. Biol.">
        <title>The bagworm genome reveals a unique fibroin gene that provides high tensile strength.</title>
        <authorList>
            <person name="Kono N."/>
            <person name="Nakamura H."/>
            <person name="Ohtoshi R."/>
            <person name="Tomita M."/>
            <person name="Numata K."/>
            <person name="Arakawa K."/>
        </authorList>
    </citation>
    <scope>NUCLEOTIDE SEQUENCE [LARGE SCALE GENOMIC DNA]</scope>
</reference>
<proteinExistence type="predicted"/>
<evidence type="ECO:0000256" key="6">
    <source>
        <dbReference type="SAM" id="MobiDB-lite"/>
    </source>
</evidence>
<gene>
    <name evidence="8" type="primary">Tom40</name>
    <name evidence="8" type="ORF">EVAR_77386_1</name>
</gene>
<dbReference type="Proteomes" id="UP000299102">
    <property type="component" value="Unassembled WGS sequence"/>
</dbReference>
<feature type="region of interest" description="Disordered" evidence="6">
    <location>
        <begin position="15"/>
        <end position="35"/>
    </location>
</feature>
<feature type="domain" description="HAT C-terminal dimerisation" evidence="7">
    <location>
        <begin position="482"/>
        <end position="538"/>
    </location>
</feature>
<evidence type="ECO:0000313" key="8">
    <source>
        <dbReference type="EMBL" id="GBP31091.1"/>
    </source>
</evidence>
<sequence length="685" mass="77152">MGAIASRYRVHNSALSSLDPETVQNESKRENPGTLDELHKKTKEVMPVNFEGGKLMVNKGMSNHFQKTKRDGGRSTTTTKRQTTLSEIIDKKSLYVDDDVRAKDITLTIAEQICVDMEPFLVNKIGFQRLIKNCVQNIKWFRGSTLQKKSYQKCIRVRAKVLDLLKDLPHIVITTDIWTSDSSSQSNDFIRLTAHGITATFEYKSYCLEVLPFDGSHTGINIASKLNNAFHDWNIQDRVRAIVSDNAANISVAIREIQETYNVVPVKCLAHSLQLVIKARLFKDDKVKEMITKARSIIGHFSHSTSSNKVLKEMQDTHNIANHVLIQDIYTLGLDTTGIGRLLEQRVAVQACLPRITCKAELTTEEWIMMEKVVNILRYFEEATKSINKSTATLSDAIPLINSLRKLLENMRAKKRLVELIININEDLYSENASDMVAPTPSTSSEMTASGGLWSVCENIIRESEEDDPLSTLSSNNSLKEEVEKYLRSPNIPRDAYPLLFWHNDVLYPHLKKLAQKYFSFQMSSVASERLFSTAVQTHGDWLDALAESMMSHTLTMSSSQNGYKLGATYIGTKQISPTEAFPVLLGDVDPSGNINFNFIHQLTPRIRVKAAAQVQECALTATQGTLEYKGPDYTLAAAVGKPDFNERSAVFVGHYLQEFVNKFQQTNKSCTNHYSQYDNSPKLQ</sequence>
<evidence type="ECO:0000259" key="7">
    <source>
        <dbReference type="Pfam" id="PF05699"/>
    </source>
</evidence>
<dbReference type="OrthoDB" id="117690at2759"/>
<dbReference type="InterPro" id="IPR012337">
    <property type="entry name" value="RNaseH-like_sf"/>
</dbReference>
<dbReference type="GO" id="GO:0008270">
    <property type="term" value="F:zinc ion binding"/>
    <property type="evidence" value="ECO:0007669"/>
    <property type="project" value="UniProtKB-KW"/>
</dbReference>
<keyword evidence="3" id="KW-0863">Zinc-finger</keyword>
<dbReference type="GO" id="GO:0005634">
    <property type="term" value="C:nucleus"/>
    <property type="evidence" value="ECO:0007669"/>
    <property type="project" value="UniProtKB-SubCell"/>
</dbReference>
<evidence type="ECO:0000256" key="1">
    <source>
        <dbReference type="ARBA" id="ARBA00004123"/>
    </source>
</evidence>
<dbReference type="InterPro" id="IPR008906">
    <property type="entry name" value="HATC_C_dom"/>
</dbReference>
<protein>
    <submittedName>
        <fullName evidence="8">Mitochondrial import receptor subunit TOM40 homolog 1</fullName>
    </submittedName>
</protein>
<dbReference type="STRING" id="151549.A0A4C1UX67"/>
<keyword evidence="9" id="KW-1185">Reference proteome</keyword>
<accession>A0A4C1UX67</accession>